<keyword evidence="2" id="KW-1185">Reference proteome</keyword>
<dbReference type="AlphaFoldDB" id="A0A364K5Y3"/>
<organism evidence="1 2">
    <name type="scientific">Thermoflavimicrobium daqui</name>
    <dbReference type="NCBI Taxonomy" id="2137476"/>
    <lineage>
        <taxon>Bacteria</taxon>
        <taxon>Bacillati</taxon>
        <taxon>Bacillota</taxon>
        <taxon>Bacilli</taxon>
        <taxon>Bacillales</taxon>
        <taxon>Thermoactinomycetaceae</taxon>
        <taxon>Thermoflavimicrobium</taxon>
    </lineage>
</organism>
<protein>
    <recommendedName>
        <fullName evidence="3">DUF1963 domain-containing protein</fullName>
    </recommendedName>
</protein>
<dbReference type="RefSeq" id="WP_113658213.1">
    <property type="nucleotide sequence ID" value="NZ_KZ845665.1"/>
</dbReference>
<accession>A0A364K5Y3</accession>
<gene>
    <name evidence="1" type="ORF">DL897_05845</name>
</gene>
<comment type="caution">
    <text evidence="1">The sequence shown here is derived from an EMBL/GenBank/DDBJ whole genome shotgun (WGS) entry which is preliminary data.</text>
</comment>
<reference evidence="1 2" key="2">
    <citation type="submission" date="2018-06" db="EMBL/GenBank/DDBJ databases">
        <authorList>
            <person name="Zhirakovskaya E."/>
        </authorList>
    </citation>
    <scope>NUCLEOTIDE SEQUENCE [LARGE SCALE GENOMIC DNA]</scope>
    <source>
        <strain evidence="1 2">FBKL4.011</strain>
    </source>
</reference>
<dbReference type="Proteomes" id="UP000251213">
    <property type="component" value="Unassembled WGS sequence"/>
</dbReference>
<evidence type="ECO:0000313" key="1">
    <source>
        <dbReference type="EMBL" id="RAL25600.1"/>
    </source>
</evidence>
<evidence type="ECO:0008006" key="3">
    <source>
        <dbReference type="Google" id="ProtNLM"/>
    </source>
</evidence>
<proteinExistence type="predicted"/>
<dbReference type="OrthoDB" id="571198at2"/>
<sequence>MRYYVPELYLGTLLPGSTQFVEQYGGLPWGLAPEKWPNCKECGKPMSLIAQFCHHKERLNLGKEGRVLYLFQCEQNEGNCATWDADCGANAVVILEPEQVKGGTTFAPLEDIEILPEARIVNWIEKEDGVPNQWVEGLLDGDQYHEWFLDGVIPEEIESTKLGGFPEWLQWPQAYGKPYYFAGQIDSGLKVMIPPEEEIYLERKVSDYGDHYYEITPNIGEKFWVYMDQSDQSEEPIYSIDFANFADSGIGYLFIDPDPEKPKGKFLWQCL</sequence>
<reference evidence="1 2" key="1">
    <citation type="submission" date="2018-06" db="EMBL/GenBank/DDBJ databases">
        <title>Thermoflavimicrobium daqus sp. nov., a thermophilic microbe isolated from Moutai-flavour Daqu.</title>
        <authorList>
            <person name="Wang X."/>
            <person name="Zhou H."/>
        </authorList>
    </citation>
    <scope>NUCLEOTIDE SEQUENCE [LARGE SCALE GENOMIC DNA]</scope>
    <source>
        <strain evidence="1 2">FBKL4.011</strain>
    </source>
</reference>
<name>A0A364K5Y3_9BACL</name>
<dbReference type="EMBL" id="QJKK01000003">
    <property type="protein sequence ID" value="RAL25600.1"/>
    <property type="molecule type" value="Genomic_DNA"/>
</dbReference>
<evidence type="ECO:0000313" key="2">
    <source>
        <dbReference type="Proteomes" id="UP000251213"/>
    </source>
</evidence>